<evidence type="ECO:0000256" key="4">
    <source>
        <dbReference type="SAM" id="Phobius"/>
    </source>
</evidence>
<feature type="disulfide bond" evidence="3">
    <location>
        <begin position="157"/>
        <end position="177"/>
    </location>
</feature>
<dbReference type="EMBL" id="MT905108">
    <property type="protein sequence ID" value="UDM59721.1"/>
    <property type="molecule type" value="mRNA"/>
</dbReference>
<evidence type="ECO:0000256" key="2">
    <source>
        <dbReference type="ARBA" id="ARBA00022448"/>
    </source>
</evidence>
<dbReference type="SMART" id="SM00708">
    <property type="entry name" value="PhBP"/>
    <property type="match status" value="1"/>
</dbReference>
<keyword evidence="2" id="KW-0813">Transport</keyword>
<dbReference type="SUPFAM" id="SSF47565">
    <property type="entry name" value="Insect pheromone/odorant-binding proteins"/>
    <property type="match status" value="1"/>
</dbReference>
<feature type="transmembrane region" description="Helical" evidence="4">
    <location>
        <begin position="43"/>
        <end position="61"/>
    </location>
</feature>
<accession>A0A8K1P920</accession>
<dbReference type="CDD" id="cd23992">
    <property type="entry name" value="PBP_GOBP"/>
    <property type="match status" value="1"/>
</dbReference>
<feature type="disulfide bond" evidence="3">
    <location>
        <begin position="79"/>
        <end position="114"/>
    </location>
</feature>
<dbReference type="PRINTS" id="PR00484">
    <property type="entry name" value="PBPGOBP"/>
</dbReference>
<evidence type="ECO:0000313" key="5">
    <source>
        <dbReference type="EMBL" id="UDM59721.1"/>
    </source>
</evidence>
<sequence>MNKHLIRNKQLKHEDNIKTIENNVKFMIYRPSKEIDMAVKIRNIFVIVLITLAVVSVIYASQDIMKEMSINYTKALEACKDEMELPSSVNIDFYNFWKKGYKITNRLTGCALLCLSTKLELIDPDGNLHHGNAYEFATKHGADDDLAKKLIGLVHECENSVEPNNDPCLKILDVTHCFKTEIHNLNWAPNMDVMVGELLAEV</sequence>
<dbReference type="Gene3D" id="1.10.238.20">
    <property type="entry name" value="Pheromone/general odorant binding protein domain"/>
    <property type="match status" value="1"/>
</dbReference>
<name>A0A8K1P920_CORCP</name>
<dbReference type="GO" id="GO:0005549">
    <property type="term" value="F:odorant binding"/>
    <property type="evidence" value="ECO:0007669"/>
    <property type="project" value="InterPro"/>
</dbReference>
<dbReference type="Pfam" id="PF01395">
    <property type="entry name" value="PBP_GOBP"/>
    <property type="match status" value="1"/>
</dbReference>
<dbReference type="PIRSF" id="PIRSF015604">
    <property type="entry name" value="Odorant/phero_bd"/>
    <property type="match status" value="1"/>
</dbReference>
<reference evidence="5" key="1">
    <citation type="submission" date="2020-08" db="EMBL/GenBank/DDBJ databases">
        <authorList>
            <person name="Li P."/>
        </authorList>
    </citation>
    <scope>NUCLEOTIDE SEQUENCE</scope>
    <source>
        <strain evidence="5">Cluster-2393.7514</strain>
    </source>
</reference>
<evidence type="ECO:0000256" key="3">
    <source>
        <dbReference type="PIRSR" id="PIRSR015604-1"/>
    </source>
</evidence>
<keyword evidence="3" id="KW-1015">Disulfide bond</keyword>
<proteinExistence type="evidence at transcript level"/>
<feature type="disulfide bond" evidence="3">
    <location>
        <begin position="110"/>
        <end position="168"/>
    </location>
</feature>
<evidence type="ECO:0000256" key="1">
    <source>
        <dbReference type="ARBA" id="ARBA00008098"/>
    </source>
</evidence>
<organism evidence="5">
    <name type="scientific">Corcyra cephalonica</name>
    <name type="common">Rice moth</name>
    <dbReference type="NCBI Taxonomy" id="139036"/>
    <lineage>
        <taxon>Eukaryota</taxon>
        <taxon>Metazoa</taxon>
        <taxon>Ecdysozoa</taxon>
        <taxon>Arthropoda</taxon>
        <taxon>Hexapoda</taxon>
        <taxon>Insecta</taxon>
        <taxon>Pterygota</taxon>
        <taxon>Neoptera</taxon>
        <taxon>Endopterygota</taxon>
        <taxon>Lepidoptera</taxon>
        <taxon>Glossata</taxon>
        <taxon>Ditrysia</taxon>
        <taxon>Pyraloidea</taxon>
        <taxon>Pyralidae</taxon>
        <taxon>Galleriinae</taxon>
        <taxon>Corcyra</taxon>
    </lineage>
</organism>
<dbReference type="InterPro" id="IPR006170">
    <property type="entry name" value="PBP/GOBP"/>
</dbReference>
<comment type="similarity">
    <text evidence="1">Belongs to the PBP/GOBP family.</text>
</comment>
<keyword evidence="4" id="KW-1133">Transmembrane helix</keyword>
<dbReference type="SMR" id="A0A8K1P920"/>
<protein>
    <submittedName>
        <fullName evidence="5">Putative pheromone binding protein 1</fullName>
    </submittedName>
</protein>
<keyword evidence="4" id="KW-0472">Membrane</keyword>
<dbReference type="InterPro" id="IPR036728">
    <property type="entry name" value="PBP_GOBP_sf"/>
</dbReference>
<keyword evidence="4" id="KW-0812">Transmembrane</keyword>
<dbReference type="AlphaFoldDB" id="A0A8K1P920"/>
<dbReference type="InterPro" id="IPR006072">
    <property type="entry name" value="Odorant/phero-bd_Lep"/>
</dbReference>